<dbReference type="KEGG" id="ksc:CD178_03396"/>
<reference evidence="1 2" key="1">
    <citation type="submission" date="2017-08" db="EMBL/GenBank/DDBJ databases">
        <title>Complete genome sequence of Gluconacetobacter saccharivorans CV1 isolated from Fermented Vinegar.</title>
        <authorList>
            <person name="Kim S.-Y."/>
        </authorList>
    </citation>
    <scope>NUCLEOTIDE SEQUENCE [LARGE SCALE GENOMIC DNA]</scope>
    <source>
        <strain evidence="1 2">CV1</strain>
        <plasmid evidence="1 2">unnamed3</plasmid>
    </source>
</reference>
<organism evidence="1 2">
    <name type="scientific">Komagataeibacter saccharivorans</name>
    <dbReference type="NCBI Taxonomy" id="265959"/>
    <lineage>
        <taxon>Bacteria</taxon>
        <taxon>Pseudomonadati</taxon>
        <taxon>Pseudomonadota</taxon>
        <taxon>Alphaproteobacteria</taxon>
        <taxon>Acetobacterales</taxon>
        <taxon>Acetobacteraceae</taxon>
        <taxon>Komagataeibacter</taxon>
    </lineage>
</organism>
<proteinExistence type="predicted"/>
<keyword evidence="2" id="KW-1185">Reference proteome</keyword>
<geneLocation type="plasmid" evidence="1 2">
    <name>unnamed3</name>
</geneLocation>
<dbReference type="AlphaFoldDB" id="A0A347WGZ7"/>
<evidence type="ECO:0000313" key="1">
    <source>
        <dbReference type="EMBL" id="AXY24140.1"/>
    </source>
</evidence>
<accession>A0A347WGZ7</accession>
<protein>
    <submittedName>
        <fullName evidence="1">Uncharacterized protein</fullName>
    </submittedName>
</protein>
<sequence length="180" mass="20296">MPEGGTVTLPLPLRHVPAANGRYDSGRRIRAGTLIRACLFDIGWPLRQAARRSGYSRNRVGEFAAGEPADPEFVAWLCALRAIHKRFSSPFARSINVTGNRPPYRGREVYRAITVIGWSTRLLAARMGEHRTALSRHLDRGGALEPRSSRWLELLETGHETYPRPEYRVFTTDTEGFSHV</sequence>
<gene>
    <name evidence="1" type="ORF">CD178_03396</name>
</gene>
<dbReference type="EMBL" id="CP023039">
    <property type="protein sequence ID" value="AXY24140.1"/>
    <property type="molecule type" value="Genomic_DNA"/>
</dbReference>
<name>A0A347WGZ7_9PROT</name>
<keyword evidence="1" id="KW-0614">Plasmid</keyword>
<evidence type="ECO:0000313" key="2">
    <source>
        <dbReference type="Proteomes" id="UP000264120"/>
    </source>
</evidence>
<dbReference type="Proteomes" id="UP000264120">
    <property type="component" value="Plasmid unnamed3"/>
</dbReference>